<organism evidence="3 4">
    <name type="scientific">Scleropages formosus</name>
    <name type="common">Asian bonytongue</name>
    <name type="synonym">Osteoglossum formosum</name>
    <dbReference type="NCBI Taxonomy" id="113540"/>
    <lineage>
        <taxon>Eukaryota</taxon>
        <taxon>Metazoa</taxon>
        <taxon>Chordata</taxon>
        <taxon>Craniata</taxon>
        <taxon>Vertebrata</taxon>
        <taxon>Euteleostomi</taxon>
        <taxon>Actinopterygii</taxon>
        <taxon>Neopterygii</taxon>
        <taxon>Teleostei</taxon>
        <taxon>Osteoglossocephala</taxon>
        <taxon>Osteoglossomorpha</taxon>
        <taxon>Osteoglossiformes</taxon>
        <taxon>Osteoglossidae</taxon>
        <taxon>Scleropages</taxon>
    </lineage>
</organism>
<evidence type="ECO:0000313" key="3">
    <source>
        <dbReference type="EMBL" id="KPP79008.1"/>
    </source>
</evidence>
<comment type="caution">
    <text evidence="3">The sequence shown here is derived from an EMBL/GenBank/DDBJ whole genome shotgun (WGS) entry which is preliminary data.</text>
</comment>
<dbReference type="EMBL" id="JARO02000313">
    <property type="protein sequence ID" value="KPP79008.1"/>
    <property type="molecule type" value="Genomic_DNA"/>
</dbReference>
<protein>
    <recommendedName>
        <fullName evidence="5">Secreted protein</fullName>
    </recommendedName>
</protein>
<proteinExistence type="predicted"/>
<sequence>MRGGPILLLPLGSALVSTAAGVRTPKEERGAWPGVKGVFKGPKPGRVTGFARRETGGDADVQPEAEERDVTGRERPVPPTNERWGCRIRSRSRGGRKSRGRALGNTHHNVVCRGVNTLALIVEA</sequence>
<accession>A0A0P7VRJ0</accession>
<evidence type="ECO:0008006" key="5">
    <source>
        <dbReference type="Google" id="ProtNLM"/>
    </source>
</evidence>
<evidence type="ECO:0000313" key="4">
    <source>
        <dbReference type="Proteomes" id="UP000034805"/>
    </source>
</evidence>
<evidence type="ECO:0000256" key="2">
    <source>
        <dbReference type="SAM" id="SignalP"/>
    </source>
</evidence>
<feature type="signal peptide" evidence="2">
    <location>
        <begin position="1"/>
        <end position="21"/>
    </location>
</feature>
<evidence type="ECO:0000256" key="1">
    <source>
        <dbReference type="SAM" id="MobiDB-lite"/>
    </source>
</evidence>
<feature type="compositionally biased region" description="Basic residues" evidence="1">
    <location>
        <begin position="86"/>
        <end position="100"/>
    </location>
</feature>
<feature type="region of interest" description="Disordered" evidence="1">
    <location>
        <begin position="33"/>
        <end position="103"/>
    </location>
</feature>
<feature type="chain" id="PRO_5006143919" description="Secreted protein" evidence="2">
    <location>
        <begin position="22"/>
        <end position="124"/>
    </location>
</feature>
<dbReference type="AlphaFoldDB" id="A0A0P7VRJ0"/>
<feature type="compositionally biased region" description="Low complexity" evidence="1">
    <location>
        <begin position="33"/>
        <end position="47"/>
    </location>
</feature>
<gene>
    <name evidence="3" type="ORF">Z043_101449</name>
</gene>
<name>A0A0P7VRJ0_SCLFO</name>
<keyword evidence="2" id="KW-0732">Signal</keyword>
<reference evidence="3 4" key="1">
    <citation type="submission" date="2015-08" db="EMBL/GenBank/DDBJ databases">
        <title>The genome of the Asian arowana (Scleropages formosus).</title>
        <authorList>
            <person name="Tan M.H."/>
            <person name="Gan H.M."/>
            <person name="Croft L.J."/>
            <person name="Austin C.M."/>
        </authorList>
    </citation>
    <scope>NUCLEOTIDE SEQUENCE [LARGE SCALE GENOMIC DNA]</scope>
    <source>
        <strain evidence="3">Aro1</strain>
    </source>
</reference>
<dbReference type="Proteomes" id="UP000034805">
    <property type="component" value="Unassembled WGS sequence"/>
</dbReference>